<evidence type="ECO:0000256" key="1">
    <source>
        <dbReference type="ARBA" id="ARBA00001933"/>
    </source>
</evidence>
<dbReference type="InterPro" id="IPR015424">
    <property type="entry name" value="PyrdxlP-dep_Trfase"/>
</dbReference>
<dbReference type="PANTHER" id="PTHR30244">
    <property type="entry name" value="TRANSAMINASE"/>
    <property type="match status" value="1"/>
</dbReference>
<feature type="active site" description="Proton acceptor" evidence="2">
    <location>
        <position position="189"/>
    </location>
</feature>
<dbReference type="GO" id="GO:0008483">
    <property type="term" value="F:transaminase activity"/>
    <property type="evidence" value="ECO:0007669"/>
    <property type="project" value="TreeGrafter"/>
</dbReference>
<gene>
    <name evidence="5" type="ORF">GCM10011314_24160</name>
</gene>
<comment type="caution">
    <text evidence="5">The sequence shown here is derived from an EMBL/GenBank/DDBJ whole genome shotgun (WGS) entry which is preliminary data.</text>
</comment>
<dbReference type="Gene3D" id="3.40.640.10">
    <property type="entry name" value="Type I PLP-dependent aspartate aminotransferase-like (Major domain)"/>
    <property type="match status" value="1"/>
</dbReference>
<dbReference type="GO" id="GO:0030170">
    <property type="term" value="F:pyridoxal phosphate binding"/>
    <property type="evidence" value="ECO:0007669"/>
    <property type="project" value="TreeGrafter"/>
</dbReference>
<keyword evidence="3 4" id="KW-0663">Pyridoxal phosphate</keyword>
<dbReference type="Pfam" id="PF01041">
    <property type="entry name" value="DegT_DnrJ_EryC1"/>
    <property type="match status" value="1"/>
</dbReference>
<evidence type="ECO:0000256" key="3">
    <source>
        <dbReference type="PIRSR" id="PIRSR000390-2"/>
    </source>
</evidence>
<dbReference type="AlphaFoldDB" id="A0A8H9FWI6"/>
<dbReference type="InterPro" id="IPR015422">
    <property type="entry name" value="PyrdxlP-dep_Trfase_small"/>
</dbReference>
<dbReference type="CDD" id="cd00616">
    <property type="entry name" value="AHBA_syn"/>
    <property type="match status" value="1"/>
</dbReference>
<proteinExistence type="inferred from homology"/>
<evidence type="ECO:0000256" key="4">
    <source>
        <dbReference type="RuleBase" id="RU004508"/>
    </source>
</evidence>
<reference evidence="5" key="2">
    <citation type="submission" date="2020-09" db="EMBL/GenBank/DDBJ databases">
        <authorList>
            <person name="Sun Q."/>
            <person name="Zhou Y."/>
        </authorList>
    </citation>
    <scope>NUCLEOTIDE SEQUENCE</scope>
    <source>
        <strain evidence="5">CGMCC 1.10749</strain>
    </source>
</reference>
<dbReference type="GO" id="GO:0000271">
    <property type="term" value="P:polysaccharide biosynthetic process"/>
    <property type="evidence" value="ECO:0007669"/>
    <property type="project" value="TreeGrafter"/>
</dbReference>
<sequence length="381" mass="40826">MNERIHLSRAHVTDIEEKYVLEALRSGWVAPLGPMVDRFEREVAQRCGVSGALALASGTAALHLALLELGAGPGTVVVLPSMTFAASANAVAYTGAEPVFVDSAEDANVDIDLLVETVEVLLSEGLTVAAVMTVDLFGRCCDYTALGRRLDDLGVPLVEDAAEALGATHGGRSAGSFGRAAALSFNGNKIMTTSGGGMLLSDDLALLDRARYLSTQARQPAAWYEHTEVGYNYRMSNVLAALGVGQLERLDSMISRRREIRRRYTAGFADIRGLTFLGRGPGDGAAESEDNHWLTCISLDPDQLDIDPATLMSGLDAAGIEARHLWKPMHLQPVHEGRRAVLTGVSERLFATGVTLPSGSELNDEQIDRVIAETRRVLRAS</sequence>
<dbReference type="EMBL" id="BMEA01000002">
    <property type="protein sequence ID" value="GGB83695.1"/>
    <property type="molecule type" value="Genomic_DNA"/>
</dbReference>
<accession>A0A8H9FWI6</accession>
<dbReference type="Proteomes" id="UP000628079">
    <property type="component" value="Unassembled WGS sequence"/>
</dbReference>
<evidence type="ECO:0000256" key="2">
    <source>
        <dbReference type="PIRSR" id="PIRSR000390-1"/>
    </source>
</evidence>
<comment type="cofactor">
    <cofactor evidence="1">
        <name>pyridoxal 5'-phosphate</name>
        <dbReference type="ChEBI" id="CHEBI:597326"/>
    </cofactor>
</comment>
<dbReference type="RefSeq" id="WP_084100132.1">
    <property type="nucleotide sequence ID" value="NZ_BMEA01000002.1"/>
</dbReference>
<dbReference type="SUPFAM" id="SSF53383">
    <property type="entry name" value="PLP-dependent transferases"/>
    <property type="match status" value="1"/>
</dbReference>
<dbReference type="InterPro" id="IPR000653">
    <property type="entry name" value="DegT/StrS_aminotransferase"/>
</dbReference>
<evidence type="ECO:0000313" key="6">
    <source>
        <dbReference type="Proteomes" id="UP000628079"/>
    </source>
</evidence>
<feature type="modified residue" description="N6-(pyridoxal phosphate)lysine" evidence="3">
    <location>
        <position position="189"/>
    </location>
</feature>
<dbReference type="InterPro" id="IPR015421">
    <property type="entry name" value="PyrdxlP-dep_Trfase_major"/>
</dbReference>
<name>A0A8H9FWI6_9MICO</name>
<dbReference type="Gene3D" id="3.90.1150.10">
    <property type="entry name" value="Aspartate Aminotransferase, domain 1"/>
    <property type="match status" value="1"/>
</dbReference>
<protein>
    <submittedName>
        <fullName evidence="5">Pyridoxal-5'-phosphate-dependent protein</fullName>
    </submittedName>
</protein>
<organism evidence="5 6">
    <name type="scientific">Knoellia flava</name>
    <dbReference type="NCBI Taxonomy" id="913969"/>
    <lineage>
        <taxon>Bacteria</taxon>
        <taxon>Bacillati</taxon>
        <taxon>Actinomycetota</taxon>
        <taxon>Actinomycetes</taxon>
        <taxon>Micrococcales</taxon>
        <taxon>Intrasporangiaceae</taxon>
        <taxon>Knoellia</taxon>
    </lineage>
</organism>
<dbReference type="PANTHER" id="PTHR30244:SF34">
    <property type="entry name" value="DTDP-4-AMINO-4,6-DIDEOXYGALACTOSE TRANSAMINASE"/>
    <property type="match status" value="1"/>
</dbReference>
<comment type="similarity">
    <text evidence="4">Belongs to the DegT/DnrJ/EryC1 family.</text>
</comment>
<reference evidence="5" key="1">
    <citation type="journal article" date="2014" name="Int. J. Syst. Evol. Microbiol.">
        <title>Complete genome sequence of Corynebacterium casei LMG S-19264T (=DSM 44701T), isolated from a smear-ripened cheese.</title>
        <authorList>
            <consortium name="US DOE Joint Genome Institute (JGI-PGF)"/>
            <person name="Walter F."/>
            <person name="Albersmeier A."/>
            <person name="Kalinowski J."/>
            <person name="Ruckert C."/>
        </authorList>
    </citation>
    <scope>NUCLEOTIDE SEQUENCE</scope>
    <source>
        <strain evidence="5">CGMCC 1.10749</strain>
    </source>
</reference>
<dbReference type="PIRSF" id="PIRSF000390">
    <property type="entry name" value="PLP_StrS"/>
    <property type="match status" value="1"/>
</dbReference>
<evidence type="ECO:0000313" key="5">
    <source>
        <dbReference type="EMBL" id="GGB83695.1"/>
    </source>
</evidence>